<dbReference type="InterPro" id="IPR005804">
    <property type="entry name" value="FA_desaturase_dom"/>
</dbReference>
<keyword evidence="5 10" id="KW-1133">Transmembrane helix</keyword>
<dbReference type="PANTHER" id="PTHR11351:SF3">
    <property type="entry name" value="BLL4393 PROTEIN"/>
    <property type="match status" value="1"/>
</dbReference>
<keyword evidence="4" id="KW-0276">Fatty acid metabolism</keyword>
<evidence type="ECO:0000313" key="12">
    <source>
        <dbReference type="EMBL" id="MBC2776103.1"/>
    </source>
</evidence>
<keyword evidence="3 10" id="KW-0812">Transmembrane</keyword>
<protein>
    <submittedName>
        <fullName evidence="12">Acyl-CoA desaturase</fullName>
    </submittedName>
</protein>
<sequence>MATRYIDRNGKQGLVEAPQLRAPLSPAPGSPTEDLLIERGLVGVRFGTREALSRRREHLFYAAVKQGGAMAAIAYIILFPTGWVEWTGFALFYVLNILGMSIAYHRYFTHKSFETSTPMRYALGALAQMGVYGSLKRWVADHRRHHALSDKPGDIHSPYYDGHGRALDGRKGLKHSHLGWAYDDCMTDMDVYGKGVVGDPVIEWSHKTRYLWFAVSLLLLPALWGYAIGGAGAVIGTVMVAGFLRMALALHAIAAVNSFGHRYGYKRFEGQGEARNNWFIALISLGEGWHNNHHAHPRSAFTRVGRFEVDMTGWVIVAMEKLGLIWNVKRPQFESRPQKR</sequence>
<keyword evidence="6" id="KW-0560">Oxidoreductase</keyword>
<keyword evidence="9 10" id="KW-0472">Membrane</keyword>
<evidence type="ECO:0000256" key="10">
    <source>
        <dbReference type="SAM" id="Phobius"/>
    </source>
</evidence>
<feature type="transmembrane region" description="Helical" evidence="10">
    <location>
        <begin position="86"/>
        <end position="104"/>
    </location>
</feature>
<dbReference type="GO" id="GO:0016717">
    <property type="term" value="F:oxidoreductase activity, acting on paired donors, with oxidation of a pair of donors resulting in the reduction of molecular oxygen to two molecules of water"/>
    <property type="evidence" value="ECO:0007669"/>
    <property type="project" value="InterPro"/>
</dbReference>
<dbReference type="GO" id="GO:0006631">
    <property type="term" value="P:fatty acid metabolic process"/>
    <property type="evidence" value="ECO:0007669"/>
    <property type="project" value="UniProtKB-KW"/>
</dbReference>
<comment type="caution">
    <text evidence="12">The sequence shown here is derived from an EMBL/GenBank/DDBJ whole genome shotgun (WGS) entry which is preliminary data.</text>
</comment>
<evidence type="ECO:0000256" key="7">
    <source>
        <dbReference type="ARBA" id="ARBA00023004"/>
    </source>
</evidence>
<dbReference type="AlphaFoldDB" id="A0A842HU96"/>
<evidence type="ECO:0000313" key="13">
    <source>
        <dbReference type="Proteomes" id="UP000564378"/>
    </source>
</evidence>
<dbReference type="RefSeq" id="WP_185799419.1">
    <property type="nucleotide sequence ID" value="NZ_JACJVJ010000001.1"/>
</dbReference>
<comment type="subcellular location">
    <subcellularLocation>
        <location evidence="1">Membrane</location>
        <topology evidence="1">Multi-pass membrane protein</topology>
    </subcellularLocation>
</comment>
<keyword evidence="8" id="KW-0443">Lipid metabolism</keyword>
<evidence type="ECO:0000256" key="2">
    <source>
        <dbReference type="ARBA" id="ARBA00008749"/>
    </source>
</evidence>
<reference evidence="12 13" key="1">
    <citation type="submission" date="2020-08" db="EMBL/GenBank/DDBJ databases">
        <title>Draft genome sequence of Parasphingopyxis sp. GrpM-11.</title>
        <authorList>
            <person name="Oh J."/>
            <person name="Roh D.-H."/>
        </authorList>
    </citation>
    <scope>NUCLEOTIDE SEQUENCE [LARGE SCALE GENOMIC DNA]</scope>
    <source>
        <strain evidence="12 13">GrpM-11</strain>
    </source>
</reference>
<evidence type="ECO:0000259" key="11">
    <source>
        <dbReference type="Pfam" id="PF00487"/>
    </source>
</evidence>
<dbReference type="PANTHER" id="PTHR11351">
    <property type="entry name" value="ACYL-COA DESATURASE"/>
    <property type="match status" value="1"/>
</dbReference>
<keyword evidence="7" id="KW-0408">Iron</keyword>
<evidence type="ECO:0000256" key="8">
    <source>
        <dbReference type="ARBA" id="ARBA00023098"/>
    </source>
</evidence>
<dbReference type="CDD" id="cd03505">
    <property type="entry name" value="Delta9-FADS-like"/>
    <property type="match status" value="1"/>
</dbReference>
<dbReference type="Proteomes" id="UP000564378">
    <property type="component" value="Unassembled WGS sequence"/>
</dbReference>
<dbReference type="GO" id="GO:0016020">
    <property type="term" value="C:membrane"/>
    <property type="evidence" value="ECO:0007669"/>
    <property type="project" value="UniProtKB-SubCell"/>
</dbReference>
<evidence type="ECO:0000256" key="9">
    <source>
        <dbReference type="ARBA" id="ARBA00023136"/>
    </source>
</evidence>
<proteinExistence type="inferred from homology"/>
<evidence type="ECO:0000256" key="5">
    <source>
        <dbReference type="ARBA" id="ARBA00022989"/>
    </source>
</evidence>
<feature type="transmembrane region" description="Helical" evidence="10">
    <location>
        <begin position="210"/>
        <end position="228"/>
    </location>
</feature>
<evidence type="ECO:0000256" key="3">
    <source>
        <dbReference type="ARBA" id="ARBA00022692"/>
    </source>
</evidence>
<gene>
    <name evidence="12" type="ORF">H6P80_00585</name>
</gene>
<keyword evidence="13" id="KW-1185">Reference proteome</keyword>
<dbReference type="Pfam" id="PF00487">
    <property type="entry name" value="FA_desaturase"/>
    <property type="match status" value="1"/>
</dbReference>
<feature type="transmembrane region" description="Helical" evidence="10">
    <location>
        <begin position="234"/>
        <end position="257"/>
    </location>
</feature>
<feature type="domain" description="Fatty acid desaturase" evidence="11">
    <location>
        <begin position="86"/>
        <end position="305"/>
    </location>
</feature>
<name>A0A842HU96_9SPHN</name>
<accession>A0A842HU96</accession>
<evidence type="ECO:0000256" key="6">
    <source>
        <dbReference type="ARBA" id="ARBA00023002"/>
    </source>
</evidence>
<dbReference type="InterPro" id="IPR015876">
    <property type="entry name" value="Acyl-CoA_DS"/>
</dbReference>
<dbReference type="EMBL" id="JACJVJ010000001">
    <property type="protein sequence ID" value="MBC2776103.1"/>
    <property type="molecule type" value="Genomic_DNA"/>
</dbReference>
<evidence type="ECO:0000256" key="1">
    <source>
        <dbReference type="ARBA" id="ARBA00004141"/>
    </source>
</evidence>
<comment type="similarity">
    <text evidence="2">Belongs to the fatty acid desaturase type 2 family.</text>
</comment>
<organism evidence="12 13">
    <name type="scientific">Parasphingopyxis marina</name>
    <dbReference type="NCBI Taxonomy" id="2761622"/>
    <lineage>
        <taxon>Bacteria</taxon>
        <taxon>Pseudomonadati</taxon>
        <taxon>Pseudomonadota</taxon>
        <taxon>Alphaproteobacteria</taxon>
        <taxon>Sphingomonadales</taxon>
        <taxon>Sphingomonadaceae</taxon>
        <taxon>Parasphingopyxis</taxon>
    </lineage>
</organism>
<feature type="transmembrane region" description="Helical" evidence="10">
    <location>
        <begin position="59"/>
        <end position="80"/>
    </location>
</feature>
<evidence type="ECO:0000256" key="4">
    <source>
        <dbReference type="ARBA" id="ARBA00022832"/>
    </source>
</evidence>